<dbReference type="STRING" id="1423778.FC70_GL000691"/>
<keyword evidence="1" id="KW-1133">Transmembrane helix</keyword>
<feature type="transmembrane region" description="Helical" evidence="1">
    <location>
        <begin position="167"/>
        <end position="190"/>
    </location>
</feature>
<proteinExistence type="predicted"/>
<dbReference type="Proteomes" id="UP000051697">
    <property type="component" value="Unassembled WGS sequence"/>
</dbReference>
<dbReference type="AlphaFoldDB" id="A0A0R1RE02"/>
<organism evidence="2 3">
    <name type="scientific">Paucilactobacillus oligofermentans DSM 15707 = LMG 22743</name>
    <dbReference type="NCBI Taxonomy" id="1423778"/>
    <lineage>
        <taxon>Bacteria</taxon>
        <taxon>Bacillati</taxon>
        <taxon>Bacillota</taxon>
        <taxon>Bacilli</taxon>
        <taxon>Lactobacillales</taxon>
        <taxon>Lactobacillaceae</taxon>
        <taxon>Paucilactobacillus</taxon>
    </lineage>
</organism>
<evidence type="ECO:0000313" key="3">
    <source>
        <dbReference type="Proteomes" id="UP000051697"/>
    </source>
</evidence>
<gene>
    <name evidence="2" type="ORF">FC70_GL000691</name>
</gene>
<feature type="transmembrane region" description="Helical" evidence="1">
    <location>
        <begin position="124"/>
        <end position="147"/>
    </location>
</feature>
<dbReference type="InterPro" id="IPR024529">
    <property type="entry name" value="ECF_trnsprt_substrate-spec"/>
</dbReference>
<reference evidence="2 3" key="1">
    <citation type="journal article" date="2015" name="Genome Announc.">
        <title>Expanding the biotechnology potential of lactobacilli through comparative genomics of 213 strains and associated genera.</title>
        <authorList>
            <person name="Sun Z."/>
            <person name="Harris H.M."/>
            <person name="McCann A."/>
            <person name="Guo C."/>
            <person name="Argimon S."/>
            <person name="Zhang W."/>
            <person name="Yang X."/>
            <person name="Jeffery I.B."/>
            <person name="Cooney J.C."/>
            <person name="Kagawa T.F."/>
            <person name="Liu W."/>
            <person name="Song Y."/>
            <person name="Salvetti E."/>
            <person name="Wrobel A."/>
            <person name="Rasinkangas P."/>
            <person name="Parkhill J."/>
            <person name="Rea M.C."/>
            <person name="O'Sullivan O."/>
            <person name="Ritari J."/>
            <person name="Douillard F.P."/>
            <person name="Paul Ross R."/>
            <person name="Yang R."/>
            <person name="Briner A.E."/>
            <person name="Felis G.E."/>
            <person name="de Vos W.M."/>
            <person name="Barrangou R."/>
            <person name="Klaenhammer T.R."/>
            <person name="Caufield P.W."/>
            <person name="Cui Y."/>
            <person name="Zhang H."/>
            <person name="O'Toole P.W."/>
        </authorList>
    </citation>
    <scope>NUCLEOTIDE SEQUENCE [LARGE SCALE GENOMIC DNA]</scope>
    <source>
        <strain evidence="2 3">DSM 15707</strain>
    </source>
</reference>
<dbReference type="Pfam" id="PF12822">
    <property type="entry name" value="ECF_trnsprt"/>
    <property type="match status" value="1"/>
</dbReference>
<comment type="caution">
    <text evidence="2">The sequence shown here is derived from an EMBL/GenBank/DDBJ whole genome shotgun (WGS) entry which is preliminary data.</text>
</comment>
<name>A0A0R1RE02_9LACO</name>
<keyword evidence="1" id="KW-0472">Membrane</keyword>
<dbReference type="Gene3D" id="1.10.1760.20">
    <property type="match status" value="1"/>
</dbReference>
<keyword evidence="3" id="KW-1185">Reference proteome</keyword>
<dbReference type="EMBL" id="AZFE01000031">
    <property type="protein sequence ID" value="KRL55095.1"/>
    <property type="molecule type" value="Genomic_DNA"/>
</dbReference>
<evidence type="ECO:0000313" key="2">
    <source>
        <dbReference type="EMBL" id="KRL55095.1"/>
    </source>
</evidence>
<accession>A0A0R1RE02</accession>
<sequence length="200" mass="21825">MTKLRKKKSTYHISILAILTAIIILQDFIPMLGNIPIGPLSLTTLHVTVIITAIVLGPVDGAIVGGVWGVLTWIRAFVFPSSPLAPLVFVNPLVSVLPRIMIGLVAGWTFIILFKFFKHLLSSMVIASILGALTNTILVLGFIYIFYHTPEVAKLYGVNVSNLFKALSAIFVTNGLAEMVLAAIIAPMIAMPLRKIYQKR</sequence>
<dbReference type="PATRIC" id="fig|1423778.4.peg.722"/>
<feature type="transmembrane region" description="Helical" evidence="1">
    <location>
        <begin position="100"/>
        <end position="117"/>
    </location>
</feature>
<protein>
    <submittedName>
        <fullName evidence="2">Integral membrane protein</fullName>
    </submittedName>
</protein>
<dbReference type="GO" id="GO:0022857">
    <property type="term" value="F:transmembrane transporter activity"/>
    <property type="evidence" value="ECO:0007669"/>
    <property type="project" value="InterPro"/>
</dbReference>
<evidence type="ECO:0000256" key="1">
    <source>
        <dbReference type="SAM" id="Phobius"/>
    </source>
</evidence>
<feature type="transmembrane region" description="Helical" evidence="1">
    <location>
        <begin position="12"/>
        <end position="29"/>
    </location>
</feature>
<keyword evidence="1" id="KW-0812">Transmembrane</keyword>